<evidence type="ECO:0000313" key="17">
    <source>
        <dbReference type="EMBL" id="RLE07245.1"/>
    </source>
</evidence>
<dbReference type="InterPro" id="IPR037123">
    <property type="entry name" value="PRibGlycinamide_synth_C_sf"/>
</dbReference>
<keyword evidence="9 15" id="KW-0067">ATP-binding</keyword>
<dbReference type="Pfam" id="PF02844">
    <property type="entry name" value="GARS_N"/>
    <property type="match status" value="1"/>
</dbReference>
<dbReference type="PANTHER" id="PTHR43472:SF1">
    <property type="entry name" value="PHOSPHORIBOSYLAMINE--GLYCINE LIGASE, CHLOROPLASTIC"/>
    <property type="match status" value="1"/>
</dbReference>
<dbReference type="InterPro" id="IPR016185">
    <property type="entry name" value="PreATP-grasp_dom_sf"/>
</dbReference>
<dbReference type="NCBIfam" id="TIGR00877">
    <property type="entry name" value="purD"/>
    <property type="match status" value="1"/>
</dbReference>
<dbReference type="PROSITE" id="PS00184">
    <property type="entry name" value="GARS"/>
    <property type="match status" value="1"/>
</dbReference>
<dbReference type="FunFam" id="3.30.1490.20:FF:000006">
    <property type="entry name" value="phosphoribosylamine--glycine ligase, chloroplastic-like"/>
    <property type="match status" value="1"/>
</dbReference>
<keyword evidence="10" id="KW-0464">Manganese</keyword>
<dbReference type="GO" id="GO:0009113">
    <property type="term" value="P:purine nucleobase biosynthetic process"/>
    <property type="evidence" value="ECO:0007669"/>
    <property type="project" value="InterPro"/>
</dbReference>
<dbReference type="EC" id="6.3.4.13" evidence="4 14"/>
<dbReference type="Pfam" id="PF01071">
    <property type="entry name" value="GARS_A"/>
    <property type="match status" value="1"/>
</dbReference>
<dbReference type="InterPro" id="IPR011761">
    <property type="entry name" value="ATP-grasp"/>
</dbReference>
<dbReference type="Proteomes" id="UP000277457">
    <property type="component" value="Unassembled WGS sequence"/>
</dbReference>
<dbReference type="GO" id="GO:0004637">
    <property type="term" value="F:phosphoribosylamine-glycine ligase activity"/>
    <property type="evidence" value="ECO:0007669"/>
    <property type="project" value="UniProtKB-UniRule"/>
</dbReference>
<evidence type="ECO:0000256" key="5">
    <source>
        <dbReference type="ARBA" id="ARBA00022598"/>
    </source>
</evidence>
<dbReference type="GO" id="GO:0046872">
    <property type="term" value="F:metal ion binding"/>
    <property type="evidence" value="ECO:0007669"/>
    <property type="project" value="UniProtKB-KW"/>
</dbReference>
<keyword evidence="7 15" id="KW-0547">Nucleotide-binding</keyword>
<proteinExistence type="inferred from homology"/>
<dbReference type="EMBL" id="QMPY01000109">
    <property type="protein sequence ID" value="RLE07245.1"/>
    <property type="molecule type" value="Genomic_DNA"/>
</dbReference>
<comment type="similarity">
    <text evidence="11 14">Belongs to the GARS family.</text>
</comment>
<evidence type="ECO:0000256" key="1">
    <source>
        <dbReference type="ARBA" id="ARBA00001936"/>
    </source>
</evidence>
<dbReference type="PANTHER" id="PTHR43472">
    <property type="entry name" value="PHOSPHORIBOSYLAMINE--GLYCINE LIGASE"/>
    <property type="match status" value="1"/>
</dbReference>
<evidence type="ECO:0000256" key="6">
    <source>
        <dbReference type="ARBA" id="ARBA00022723"/>
    </source>
</evidence>
<comment type="pathway">
    <text evidence="3 14">Purine metabolism; IMP biosynthesis via de novo pathway; N(1)-(5-phospho-D-ribosyl)glycinamide from 5-phospho-alpha-D-ribose 1-diphosphate: step 2/2.</text>
</comment>
<evidence type="ECO:0000256" key="11">
    <source>
        <dbReference type="ARBA" id="ARBA00038345"/>
    </source>
</evidence>
<evidence type="ECO:0000256" key="2">
    <source>
        <dbReference type="ARBA" id="ARBA00001946"/>
    </source>
</evidence>
<dbReference type="InterPro" id="IPR011054">
    <property type="entry name" value="Rudment_hybrid_motif"/>
</dbReference>
<dbReference type="GO" id="GO:0005524">
    <property type="term" value="F:ATP binding"/>
    <property type="evidence" value="ECO:0007669"/>
    <property type="project" value="UniProtKB-UniRule"/>
</dbReference>
<dbReference type="Gene3D" id="3.40.50.20">
    <property type="match status" value="1"/>
</dbReference>
<evidence type="ECO:0000256" key="14">
    <source>
        <dbReference type="HAMAP-Rule" id="MF_00138"/>
    </source>
</evidence>
<comment type="cofactor">
    <cofactor evidence="2">
        <name>Mg(2+)</name>
        <dbReference type="ChEBI" id="CHEBI:18420"/>
    </cofactor>
</comment>
<evidence type="ECO:0000256" key="10">
    <source>
        <dbReference type="ARBA" id="ARBA00023211"/>
    </source>
</evidence>
<dbReference type="FunFam" id="3.40.50.20:FF:000006">
    <property type="entry name" value="Phosphoribosylamine--glycine ligase, chloroplastic"/>
    <property type="match status" value="1"/>
</dbReference>
<comment type="catalytic activity">
    <reaction evidence="14">
        <text>5-phospho-beta-D-ribosylamine + glycine + ATP = N(1)-(5-phospho-beta-D-ribosyl)glycinamide + ADP + phosphate + H(+)</text>
        <dbReference type="Rhea" id="RHEA:17453"/>
        <dbReference type="ChEBI" id="CHEBI:15378"/>
        <dbReference type="ChEBI" id="CHEBI:30616"/>
        <dbReference type="ChEBI" id="CHEBI:43474"/>
        <dbReference type="ChEBI" id="CHEBI:57305"/>
        <dbReference type="ChEBI" id="CHEBI:58681"/>
        <dbReference type="ChEBI" id="CHEBI:143788"/>
        <dbReference type="ChEBI" id="CHEBI:456216"/>
        <dbReference type="EC" id="6.3.4.13"/>
    </reaction>
</comment>
<reference evidence="17 18" key="1">
    <citation type="submission" date="2018-06" db="EMBL/GenBank/DDBJ databases">
        <title>Extensive metabolic versatility and redundancy in microbially diverse, dynamic hydrothermal sediments.</title>
        <authorList>
            <person name="Dombrowski N."/>
            <person name="Teske A."/>
            <person name="Baker B.J."/>
        </authorList>
    </citation>
    <scope>NUCLEOTIDE SEQUENCE [LARGE SCALE GENOMIC DNA]</scope>
    <source>
        <strain evidence="17">B7_G13</strain>
    </source>
</reference>
<comment type="cofactor">
    <cofactor evidence="1">
        <name>Mn(2+)</name>
        <dbReference type="ChEBI" id="CHEBI:29035"/>
    </cofactor>
</comment>
<dbReference type="Gene3D" id="3.90.600.10">
    <property type="entry name" value="Phosphoribosylglycinamide synthetase, C-terminal domain"/>
    <property type="match status" value="1"/>
</dbReference>
<evidence type="ECO:0000259" key="16">
    <source>
        <dbReference type="PROSITE" id="PS50975"/>
    </source>
</evidence>
<dbReference type="FunFam" id="3.90.600.10:FF:000001">
    <property type="entry name" value="Trifunctional purine biosynthetic protein adenosine-3"/>
    <property type="match status" value="1"/>
</dbReference>
<evidence type="ECO:0000256" key="8">
    <source>
        <dbReference type="ARBA" id="ARBA00022755"/>
    </source>
</evidence>
<dbReference type="InterPro" id="IPR020560">
    <property type="entry name" value="PRibGlycinamide_synth_C-dom"/>
</dbReference>
<feature type="domain" description="ATP-grasp" evidence="16">
    <location>
        <begin position="108"/>
        <end position="313"/>
    </location>
</feature>
<dbReference type="Pfam" id="PF02843">
    <property type="entry name" value="GARS_C"/>
    <property type="match status" value="1"/>
</dbReference>
<dbReference type="InterPro" id="IPR013815">
    <property type="entry name" value="ATP_grasp_subdomain_1"/>
</dbReference>
<dbReference type="GO" id="GO:0006189">
    <property type="term" value="P:'de novo' IMP biosynthetic process"/>
    <property type="evidence" value="ECO:0007669"/>
    <property type="project" value="UniProtKB-UniRule"/>
</dbReference>
<dbReference type="InterPro" id="IPR020559">
    <property type="entry name" value="PRibGlycinamide_synth_CS"/>
</dbReference>
<sequence length="429" mass="47834">MKILVIGGGGREHALCWKLSQSPKVDKIYCVPGNAGISEIAECRKVEYEKNFLPLVQLAREEGIDFTVVGPEVPLVNGIVDYFQKRNLAIFGPSKKAALLEGSKVFAKRFMRKYSIPTADFKVFSDPDKAIEYIKKEKAPKVIKADGLAAGKGSLVTNTKEEAIKAIELIMKKRAFGKAGEKIVVEERLRGKEISFFVLTDGKTIKPLVSSQDHKRVYDGDKGPNTGGMGAYSPAPLTPSLYNKILKKIVIPTLEGMRNEGREYKGVLYLGLMIERGEPKVLEFNVRFGDPETQVILPRLKSDLLEVLLAVYHGDLHKINLEWRSQAAVCVILASGGYPDKYEKGKQIKGLENLSRSRNIFPFYAGVSKDDGKLITNGGRVIGITALAKDLKEAIREAYRVINKVYFEGIYYRKDIGYKGLTKKIRRVK</sequence>
<evidence type="ECO:0000256" key="4">
    <source>
        <dbReference type="ARBA" id="ARBA00013255"/>
    </source>
</evidence>
<comment type="caution">
    <text evidence="17">The sequence shown here is derived from an EMBL/GenBank/DDBJ whole genome shotgun (WGS) entry which is preliminary data.</text>
</comment>
<dbReference type="SUPFAM" id="SSF52440">
    <property type="entry name" value="PreATP-grasp domain"/>
    <property type="match status" value="1"/>
</dbReference>
<dbReference type="UniPathway" id="UPA00074">
    <property type="reaction ID" value="UER00125"/>
</dbReference>
<accession>A0A662D3B0</accession>
<keyword evidence="5 14" id="KW-0436">Ligase</keyword>
<dbReference type="SUPFAM" id="SSF51246">
    <property type="entry name" value="Rudiment single hybrid motif"/>
    <property type="match status" value="1"/>
</dbReference>
<dbReference type="HAMAP" id="MF_00138">
    <property type="entry name" value="GARS"/>
    <property type="match status" value="1"/>
</dbReference>
<evidence type="ECO:0000256" key="12">
    <source>
        <dbReference type="ARBA" id="ARBA00042242"/>
    </source>
</evidence>
<dbReference type="InterPro" id="IPR020562">
    <property type="entry name" value="PRibGlycinamide_synth_N"/>
</dbReference>
<dbReference type="SMART" id="SM01210">
    <property type="entry name" value="GARS_C"/>
    <property type="match status" value="1"/>
</dbReference>
<dbReference type="SUPFAM" id="SSF56059">
    <property type="entry name" value="Glutathione synthetase ATP-binding domain-like"/>
    <property type="match status" value="1"/>
</dbReference>
<dbReference type="FunFam" id="3.30.470.20:FF:000018">
    <property type="entry name" value="Trifunctional purine biosynthetic protein adenosine-3"/>
    <property type="match status" value="1"/>
</dbReference>
<dbReference type="InterPro" id="IPR020561">
    <property type="entry name" value="PRibGlycinamid_synth_ATP-grasp"/>
</dbReference>
<evidence type="ECO:0000256" key="15">
    <source>
        <dbReference type="PROSITE-ProRule" id="PRU00409"/>
    </source>
</evidence>
<organism evidence="17 18">
    <name type="scientific">Aerophobetes bacterium</name>
    <dbReference type="NCBI Taxonomy" id="2030807"/>
    <lineage>
        <taxon>Bacteria</taxon>
        <taxon>Candidatus Aerophobota</taxon>
    </lineage>
</organism>
<keyword evidence="6" id="KW-0479">Metal-binding</keyword>
<evidence type="ECO:0000313" key="18">
    <source>
        <dbReference type="Proteomes" id="UP000277457"/>
    </source>
</evidence>
<dbReference type="InterPro" id="IPR000115">
    <property type="entry name" value="PRibGlycinamide_synth"/>
</dbReference>
<dbReference type="Gene3D" id="3.30.470.20">
    <property type="entry name" value="ATP-grasp fold, B domain"/>
    <property type="match status" value="1"/>
</dbReference>
<dbReference type="SMART" id="SM01209">
    <property type="entry name" value="GARS_A"/>
    <property type="match status" value="1"/>
</dbReference>
<dbReference type="AlphaFoldDB" id="A0A662D3B0"/>
<evidence type="ECO:0000256" key="3">
    <source>
        <dbReference type="ARBA" id="ARBA00005174"/>
    </source>
</evidence>
<evidence type="ECO:0000256" key="13">
    <source>
        <dbReference type="ARBA" id="ARBA00042864"/>
    </source>
</evidence>
<dbReference type="Gene3D" id="3.30.1490.20">
    <property type="entry name" value="ATP-grasp fold, A domain"/>
    <property type="match status" value="1"/>
</dbReference>
<gene>
    <name evidence="14" type="primary">purD</name>
    <name evidence="17" type="ORF">DRZ78_03305</name>
</gene>
<protein>
    <recommendedName>
        <fullName evidence="4 14">Phosphoribosylamine--glycine ligase</fullName>
        <ecNumber evidence="4 14">6.3.4.13</ecNumber>
    </recommendedName>
    <alternativeName>
        <fullName evidence="14">GARS</fullName>
    </alternativeName>
    <alternativeName>
        <fullName evidence="12 14">Glycinamide ribonucleotide synthetase</fullName>
    </alternativeName>
    <alternativeName>
        <fullName evidence="13 14">Phosphoribosylglycinamide synthetase</fullName>
    </alternativeName>
</protein>
<evidence type="ECO:0000256" key="7">
    <source>
        <dbReference type="ARBA" id="ARBA00022741"/>
    </source>
</evidence>
<dbReference type="PROSITE" id="PS50975">
    <property type="entry name" value="ATP_GRASP"/>
    <property type="match status" value="1"/>
</dbReference>
<evidence type="ECO:0000256" key="9">
    <source>
        <dbReference type="ARBA" id="ARBA00022840"/>
    </source>
</evidence>
<name>A0A662D3B0_UNCAE</name>
<keyword evidence="8 14" id="KW-0658">Purine biosynthesis</keyword>